<dbReference type="AlphaFoldDB" id="A0A8J3AKL5"/>
<dbReference type="PANTHER" id="PTHR43792">
    <property type="entry name" value="GNAT FAMILY, PUTATIVE (AFU_ORTHOLOGUE AFUA_3G00765)-RELATED-RELATED"/>
    <property type="match status" value="1"/>
</dbReference>
<dbReference type="PANTHER" id="PTHR43792:SF8">
    <property type="entry name" value="[RIBOSOMAL PROTEIN US5]-ALANINE N-ACETYLTRANSFERASE"/>
    <property type="match status" value="1"/>
</dbReference>
<dbReference type="InterPro" id="IPR000182">
    <property type="entry name" value="GNAT_dom"/>
</dbReference>
<dbReference type="Proteomes" id="UP000626244">
    <property type="component" value="Unassembled WGS sequence"/>
</dbReference>
<comment type="caution">
    <text evidence="5">The sequence shown here is derived from an EMBL/GenBank/DDBJ whole genome shotgun (WGS) entry which is preliminary data.</text>
</comment>
<dbReference type="FunFam" id="3.40.630.30:FF:000005">
    <property type="entry name" value="Ribosomal protein alanine acetyltransferase"/>
    <property type="match status" value="1"/>
</dbReference>
<dbReference type="Gene3D" id="3.40.630.30">
    <property type="match status" value="1"/>
</dbReference>
<evidence type="ECO:0000256" key="2">
    <source>
        <dbReference type="ARBA" id="ARBA00023315"/>
    </source>
</evidence>
<dbReference type="GO" id="GO:0008999">
    <property type="term" value="F:protein-N-terminal-alanine acetyltransferase activity"/>
    <property type="evidence" value="ECO:0007669"/>
    <property type="project" value="TreeGrafter"/>
</dbReference>
<reference evidence="6" key="1">
    <citation type="journal article" date="2019" name="Int. J. Syst. Evol. Microbiol.">
        <title>The Global Catalogue of Microorganisms (GCM) 10K type strain sequencing project: providing services to taxonomists for standard genome sequencing and annotation.</title>
        <authorList>
            <consortium name="The Broad Institute Genomics Platform"/>
            <consortium name="The Broad Institute Genome Sequencing Center for Infectious Disease"/>
            <person name="Wu L."/>
            <person name="Ma J."/>
        </authorList>
    </citation>
    <scope>NUCLEOTIDE SEQUENCE [LARGE SCALE GENOMIC DNA]</scope>
    <source>
        <strain evidence="6">CGMCC 1.14993</strain>
    </source>
</reference>
<dbReference type="GO" id="GO:0005737">
    <property type="term" value="C:cytoplasm"/>
    <property type="evidence" value="ECO:0007669"/>
    <property type="project" value="TreeGrafter"/>
</dbReference>
<dbReference type="InterPro" id="IPR016181">
    <property type="entry name" value="Acyl_CoA_acyltransferase"/>
</dbReference>
<accession>A0A8J3AKL5</accession>
<organism evidence="5 6">
    <name type="scientific">Gottfriedia solisilvae</name>
    <dbReference type="NCBI Taxonomy" id="1516104"/>
    <lineage>
        <taxon>Bacteria</taxon>
        <taxon>Bacillati</taxon>
        <taxon>Bacillota</taxon>
        <taxon>Bacilli</taxon>
        <taxon>Bacillales</taxon>
        <taxon>Bacillaceae</taxon>
        <taxon>Gottfriedia</taxon>
    </lineage>
</organism>
<evidence type="ECO:0000259" key="4">
    <source>
        <dbReference type="PROSITE" id="PS51186"/>
    </source>
</evidence>
<keyword evidence="2" id="KW-0012">Acyltransferase</keyword>
<keyword evidence="1" id="KW-0808">Transferase</keyword>
<evidence type="ECO:0000256" key="1">
    <source>
        <dbReference type="ARBA" id="ARBA00022679"/>
    </source>
</evidence>
<sequence>MKLIGNNVYLRMLDVNDAEELLNFEVKNRVFFKPFTYIKDESFYTVEFQRERIKSNKEKSDNDQYYFFGIYLRETDELIGNTMLAEVLRGDLQSCFVGYSLDEQQNGKGYTTEAVKLVVDYAFTELKLHRIEAGVMPHNIGSIRVLEKSGFHKEGIAKKNVRINGKWEDHQVLAIINENE</sequence>
<dbReference type="RefSeq" id="WP_167374474.1">
    <property type="nucleotide sequence ID" value="NZ_BMHB01000002.1"/>
</dbReference>
<evidence type="ECO:0000313" key="6">
    <source>
        <dbReference type="Proteomes" id="UP000626244"/>
    </source>
</evidence>
<proteinExistence type="inferred from homology"/>
<dbReference type="Pfam" id="PF13302">
    <property type="entry name" value="Acetyltransf_3"/>
    <property type="match status" value="1"/>
</dbReference>
<protein>
    <submittedName>
        <fullName evidence="5">Putative ribosomal-protein-alanine acetyltransferase</fullName>
    </submittedName>
</protein>
<evidence type="ECO:0000313" key="5">
    <source>
        <dbReference type="EMBL" id="GGI16317.1"/>
    </source>
</evidence>
<gene>
    <name evidence="5" type="primary">yjcK</name>
    <name evidence="5" type="ORF">GCM10007380_32360</name>
</gene>
<dbReference type="SUPFAM" id="SSF55729">
    <property type="entry name" value="Acyl-CoA N-acyltransferases (Nat)"/>
    <property type="match status" value="1"/>
</dbReference>
<dbReference type="InterPro" id="IPR051531">
    <property type="entry name" value="N-acetyltransferase"/>
</dbReference>
<dbReference type="EMBL" id="BMHB01000002">
    <property type="protein sequence ID" value="GGI16317.1"/>
    <property type="molecule type" value="Genomic_DNA"/>
</dbReference>
<evidence type="ECO:0000256" key="3">
    <source>
        <dbReference type="ARBA" id="ARBA00038502"/>
    </source>
</evidence>
<keyword evidence="6" id="KW-1185">Reference proteome</keyword>
<comment type="similarity">
    <text evidence="3">Belongs to the acetyltransferase family. RimJ subfamily.</text>
</comment>
<name>A0A8J3AKL5_9BACI</name>
<feature type="domain" description="N-acetyltransferase" evidence="4">
    <location>
        <begin position="8"/>
        <end position="178"/>
    </location>
</feature>
<dbReference type="PROSITE" id="PS51186">
    <property type="entry name" value="GNAT"/>
    <property type="match status" value="1"/>
</dbReference>